<name>G9ELR4_9GAMM</name>
<dbReference type="eggNOG" id="ENOG5031E08">
    <property type="taxonomic scope" value="Bacteria"/>
</dbReference>
<sequence length="164" mass="18150">MSQLTHAGPEQAPMAVWVNEAIVATYSYSYKNYLQDQKQIAKYFTADGWIAYSKALNDSKLPEAVQKNLYYVSAVATEPPVITTIDKNHWKATMNLLVMYKNPQYKQSQTLKVNIEFGIAPAGQGVRGFSMNSLQSVLIKPSCQCPIEDDHTTPTAASPTGAKQ</sequence>
<dbReference type="AlphaFoldDB" id="G9ELR4"/>
<dbReference type="HOGENOM" id="CLU_1494480_0_0_6"/>
<dbReference type="EMBL" id="JH413808">
    <property type="protein sequence ID" value="EHL31899.1"/>
    <property type="molecule type" value="Genomic_DNA"/>
</dbReference>
<evidence type="ECO:0000313" key="2">
    <source>
        <dbReference type="Proteomes" id="UP000002770"/>
    </source>
</evidence>
<gene>
    <name evidence="1" type="ORF">LDG_6065</name>
</gene>
<dbReference type="InParanoid" id="G9ELR4"/>
<reference evidence="1 2" key="1">
    <citation type="journal article" date="2011" name="BMC Genomics">
        <title>Insight into cross-talk between intra-amoebal pathogens.</title>
        <authorList>
            <person name="Gimenez G."/>
            <person name="Bertelli C."/>
            <person name="Moliner C."/>
            <person name="Robert C."/>
            <person name="Raoult D."/>
            <person name="Fournier P.E."/>
            <person name="Greub G."/>
        </authorList>
    </citation>
    <scope>NUCLEOTIDE SEQUENCE [LARGE SCALE GENOMIC DNA]</scope>
    <source>
        <strain evidence="1 2">LLAP12</strain>
    </source>
</reference>
<evidence type="ECO:0000313" key="1">
    <source>
        <dbReference type="EMBL" id="EHL31899.1"/>
    </source>
</evidence>
<organism evidence="1 2">
    <name type="scientific">Legionella drancourtii LLAP12</name>
    <dbReference type="NCBI Taxonomy" id="658187"/>
    <lineage>
        <taxon>Bacteria</taxon>
        <taxon>Pseudomonadati</taxon>
        <taxon>Pseudomonadota</taxon>
        <taxon>Gammaproteobacteria</taxon>
        <taxon>Legionellales</taxon>
        <taxon>Legionellaceae</taxon>
        <taxon>Legionella</taxon>
    </lineage>
</organism>
<protein>
    <submittedName>
        <fullName evidence="1">IcmL-like protein</fullName>
    </submittedName>
</protein>
<dbReference type="CDD" id="cd16385">
    <property type="entry name" value="IcmL"/>
    <property type="match status" value="1"/>
</dbReference>
<proteinExistence type="predicted"/>
<accession>G9ELR4</accession>
<dbReference type="InterPro" id="IPR021055">
    <property type="entry name" value="T4BSS_IcmL/DotI"/>
</dbReference>
<dbReference type="Proteomes" id="UP000002770">
    <property type="component" value="Unassembled WGS sequence"/>
</dbReference>
<keyword evidence="2" id="KW-1185">Reference proteome</keyword>
<dbReference type="Pfam" id="PF11393">
    <property type="entry name" value="T4BSS_DotI_IcmL"/>
    <property type="match status" value="1"/>
</dbReference>